<feature type="non-terminal residue" evidence="1">
    <location>
        <position position="1"/>
    </location>
</feature>
<dbReference type="AlphaFoldDB" id="A0A8X6MP05"/>
<keyword evidence="2" id="KW-1185">Reference proteome</keyword>
<reference evidence="1" key="1">
    <citation type="submission" date="2020-08" db="EMBL/GenBank/DDBJ databases">
        <title>Multicomponent nature underlies the extraordinary mechanical properties of spider dragline silk.</title>
        <authorList>
            <person name="Kono N."/>
            <person name="Nakamura H."/>
            <person name="Mori M."/>
            <person name="Yoshida Y."/>
            <person name="Ohtoshi R."/>
            <person name="Malay A.D."/>
            <person name="Moran D.A.P."/>
            <person name="Tomita M."/>
            <person name="Numata K."/>
            <person name="Arakawa K."/>
        </authorList>
    </citation>
    <scope>NUCLEOTIDE SEQUENCE</scope>
</reference>
<organism evidence="1 2">
    <name type="scientific">Nephila pilipes</name>
    <name type="common">Giant wood spider</name>
    <name type="synonym">Nephila maculata</name>
    <dbReference type="NCBI Taxonomy" id="299642"/>
    <lineage>
        <taxon>Eukaryota</taxon>
        <taxon>Metazoa</taxon>
        <taxon>Ecdysozoa</taxon>
        <taxon>Arthropoda</taxon>
        <taxon>Chelicerata</taxon>
        <taxon>Arachnida</taxon>
        <taxon>Araneae</taxon>
        <taxon>Araneomorphae</taxon>
        <taxon>Entelegynae</taxon>
        <taxon>Araneoidea</taxon>
        <taxon>Nephilidae</taxon>
        <taxon>Nephila</taxon>
    </lineage>
</organism>
<protein>
    <submittedName>
        <fullName evidence="1">Uncharacterized protein</fullName>
    </submittedName>
</protein>
<evidence type="ECO:0000313" key="2">
    <source>
        <dbReference type="Proteomes" id="UP000887013"/>
    </source>
</evidence>
<proteinExistence type="predicted"/>
<gene>
    <name evidence="1" type="ORF">NPIL_57271</name>
</gene>
<sequence length="45" mass="5107">TRPHRSIHDVMKETSVEHPLEGDIVERRARIWPSATDNGAVLNSK</sequence>
<accession>A0A8X6MP05</accession>
<comment type="caution">
    <text evidence="1">The sequence shown here is derived from an EMBL/GenBank/DDBJ whole genome shotgun (WGS) entry which is preliminary data.</text>
</comment>
<name>A0A8X6MP05_NEPPI</name>
<dbReference type="Proteomes" id="UP000887013">
    <property type="component" value="Unassembled WGS sequence"/>
</dbReference>
<dbReference type="EMBL" id="BMAW01049352">
    <property type="protein sequence ID" value="GFS70316.1"/>
    <property type="molecule type" value="Genomic_DNA"/>
</dbReference>
<evidence type="ECO:0000313" key="1">
    <source>
        <dbReference type="EMBL" id="GFS70316.1"/>
    </source>
</evidence>